<dbReference type="PANTHER" id="PTHR43595:SF2">
    <property type="entry name" value="SMALL RIBOSOMAL SUBUNIT PROTEIN MS42"/>
    <property type="match status" value="1"/>
</dbReference>
<feature type="domain" description="Manganese/iron superoxide dismutase N-terminal" evidence="7">
    <location>
        <begin position="46"/>
        <end position="127"/>
    </location>
</feature>
<evidence type="ECO:0000256" key="5">
    <source>
        <dbReference type="PIRSR" id="PIRSR000349-1"/>
    </source>
</evidence>
<evidence type="ECO:0000259" key="8">
    <source>
        <dbReference type="Pfam" id="PF02777"/>
    </source>
</evidence>
<dbReference type="SUPFAM" id="SSF46609">
    <property type="entry name" value="Fe,Mn superoxide dismutase (SOD), N-terminal domain"/>
    <property type="match status" value="1"/>
</dbReference>
<dbReference type="GO" id="GO:0046872">
    <property type="term" value="F:metal ion binding"/>
    <property type="evidence" value="ECO:0007669"/>
    <property type="project" value="UniProtKB-KW"/>
</dbReference>
<dbReference type="OrthoDB" id="9803125at2"/>
<dbReference type="AlphaFoldDB" id="A0A1W1W4R8"/>
<keyword evidence="3 5" id="KW-0479">Metal-binding</keyword>
<protein>
    <recommendedName>
        <fullName evidence="2 6">Superoxide dismutase</fullName>
        <ecNumber evidence="2 6">1.15.1.1</ecNumber>
    </recommendedName>
</protein>
<dbReference type="InterPro" id="IPR019833">
    <property type="entry name" value="Mn/Fe_SOD_BS"/>
</dbReference>
<dbReference type="PANTHER" id="PTHR43595">
    <property type="entry name" value="37S RIBOSOMAL PROTEIN S26, MITOCHONDRIAL"/>
    <property type="match status" value="1"/>
</dbReference>
<feature type="binding site" evidence="5">
    <location>
        <position position="208"/>
    </location>
    <ligand>
        <name>Mn(2+)</name>
        <dbReference type="ChEBI" id="CHEBI:29035"/>
    </ligand>
</feature>
<dbReference type="InterPro" id="IPR036324">
    <property type="entry name" value="Mn/Fe_SOD_N_sf"/>
</dbReference>
<dbReference type="Gene3D" id="3.55.40.20">
    <property type="entry name" value="Iron/manganese superoxide dismutase, C-terminal domain"/>
    <property type="match status" value="1"/>
</dbReference>
<feature type="binding site" evidence="5">
    <location>
        <position position="70"/>
    </location>
    <ligand>
        <name>Mn(2+)</name>
        <dbReference type="ChEBI" id="CHEBI:29035"/>
    </ligand>
</feature>
<evidence type="ECO:0000256" key="1">
    <source>
        <dbReference type="ARBA" id="ARBA00008714"/>
    </source>
</evidence>
<accession>A0A1W1W4R8</accession>
<dbReference type="PRINTS" id="PR01703">
    <property type="entry name" value="MNSODISMTASE"/>
</dbReference>
<keyword evidence="4 6" id="KW-0560">Oxidoreductase</keyword>
<evidence type="ECO:0000313" key="10">
    <source>
        <dbReference type="Proteomes" id="UP000192266"/>
    </source>
</evidence>
<evidence type="ECO:0000259" key="7">
    <source>
        <dbReference type="Pfam" id="PF00081"/>
    </source>
</evidence>
<feature type="domain" description="Manganese/iron superoxide dismutase C-terminal" evidence="8">
    <location>
        <begin position="135"/>
        <end position="241"/>
    </location>
</feature>
<dbReference type="GO" id="GO:0005737">
    <property type="term" value="C:cytoplasm"/>
    <property type="evidence" value="ECO:0007669"/>
    <property type="project" value="TreeGrafter"/>
</dbReference>
<organism evidence="9 10">
    <name type="scientific">Hymenobacter roseosalivarius DSM 11622</name>
    <dbReference type="NCBI Taxonomy" id="645990"/>
    <lineage>
        <taxon>Bacteria</taxon>
        <taxon>Pseudomonadati</taxon>
        <taxon>Bacteroidota</taxon>
        <taxon>Cytophagia</taxon>
        <taxon>Cytophagales</taxon>
        <taxon>Hymenobacteraceae</taxon>
        <taxon>Hymenobacter</taxon>
    </lineage>
</organism>
<dbReference type="InterPro" id="IPR001189">
    <property type="entry name" value="Mn/Fe_SOD"/>
</dbReference>
<feature type="binding site" evidence="5">
    <location>
        <position position="212"/>
    </location>
    <ligand>
        <name>Mn(2+)</name>
        <dbReference type="ChEBI" id="CHEBI:29035"/>
    </ligand>
</feature>
<evidence type="ECO:0000256" key="2">
    <source>
        <dbReference type="ARBA" id="ARBA00012682"/>
    </source>
</evidence>
<evidence type="ECO:0000256" key="6">
    <source>
        <dbReference type="RuleBase" id="RU000414"/>
    </source>
</evidence>
<dbReference type="Proteomes" id="UP000192266">
    <property type="component" value="Unassembled WGS sequence"/>
</dbReference>
<feature type="binding site" evidence="5">
    <location>
        <position position="120"/>
    </location>
    <ligand>
        <name>Mn(2+)</name>
        <dbReference type="ChEBI" id="CHEBI:29035"/>
    </ligand>
</feature>
<evidence type="ECO:0000256" key="4">
    <source>
        <dbReference type="ARBA" id="ARBA00023002"/>
    </source>
</evidence>
<dbReference type="STRING" id="645990.SAMN00120144_4129"/>
<dbReference type="Gene3D" id="1.10.287.990">
    <property type="entry name" value="Fe,Mn superoxide dismutase (SOD) domain"/>
    <property type="match status" value="1"/>
</dbReference>
<name>A0A1W1W4R8_9BACT</name>
<keyword evidence="10" id="KW-1185">Reference proteome</keyword>
<dbReference type="Pfam" id="PF00081">
    <property type="entry name" value="Sod_Fe_N"/>
    <property type="match status" value="1"/>
</dbReference>
<gene>
    <name evidence="9" type="ORF">SAMN00120144_4129</name>
</gene>
<dbReference type="RefSeq" id="WP_084447940.1">
    <property type="nucleotide sequence ID" value="NZ_FWWW01000105.1"/>
</dbReference>
<dbReference type="EC" id="1.15.1.1" evidence="2 6"/>
<sequence>MNKRDFLQRGLLLAISGLVSPALLARARDEKFLAEARATPIAEGPFTLPALPYAFNALEPHIDARTMEIHHDAHHKTYVSKLNEAVVGKPQEKMSLAELLASASKQPDAVRNNAGGHWNHSMFWQILAAKGGGQPTGSLAADLTKTFGSYEKFQEEFAKAATGRFGSGWAWLSVDKAGKLFISSTPNQDNPLMDLPGVQRGTPILGLDVWEHAYYLKYQNKRPDYVKAFWNAVNWSAVGQRYDAARKS</sequence>
<reference evidence="9 10" key="1">
    <citation type="submission" date="2017-04" db="EMBL/GenBank/DDBJ databases">
        <authorList>
            <person name="Afonso C.L."/>
            <person name="Miller P.J."/>
            <person name="Scott M.A."/>
            <person name="Spackman E."/>
            <person name="Goraichik I."/>
            <person name="Dimitrov K.M."/>
            <person name="Suarez D.L."/>
            <person name="Swayne D.E."/>
        </authorList>
    </citation>
    <scope>NUCLEOTIDE SEQUENCE [LARGE SCALE GENOMIC DNA]</scope>
    <source>
        <strain evidence="9 10">DSM 11622</strain>
    </source>
</reference>
<proteinExistence type="inferred from homology"/>
<dbReference type="PROSITE" id="PS00088">
    <property type="entry name" value="SOD_MN"/>
    <property type="match status" value="1"/>
</dbReference>
<dbReference type="GO" id="GO:0004784">
    <property type="term" value="F:superoxide dismutase activity"/>
    <property type="evidence" value="ECO:0007669"/>
    <property type="project" value="UniProtKB-EC"/>
</dbReference>
<dbReference type="InterPro" id="IPR036314">
    <property type="entry name" value="SOD_C_sf"/>
</dbReference>
<dbReference type="InterPro" id="IPR019831">
    <property type="entry name" value="Mn/Fe_SOD_N"/>
</dbReference>
<comment type="catalytic activity">
    <reaction evidence="6">
        <text>2 superoxide + 2 H(+) = H2O2 + O2</text>
        <dbReference type="Rhea" id="RHEA:20696"/>
        <dbReference type="ChEBI" id="CHEBI:15378"/>
        <dbReference type="ChEBI" id="CHEBI:15379"/>
        <dbReference type="ChEBI" id="CHEBI:16240"/>
        <dbReference type="ChEBI" id="CHEBI:18421"/>
        <dbReference type="EC" id="1.15.1.1"/>
    </reaction>
</comment>
<comment type="function">
    <text evidence="6">Destroys radicals which are normally produced within the cells and which are toxic to biological systems.</text>
</comment>
<comment type="similarity">
    <text evidence="1 6">Belongs to the iron/manganese superoxide dismutase family.</text>
</comment>
<dbReference type="InterPro" id="IPR019832">
    <property type="entry name" value="Mn/Fe_SOD_C"/>
</dbReference>
<evidence type="ECO:0000256" key="3">
    <source>
        <dbReference type="ARBA" id="ARBA00022723"/>
    </source>
</evidence>
<dbReference type="EMBL" id="FWWW01000105">
    <property type="protein sequence ID" value="SMC00586.1"/>
    <property type="molecule type" value="Genomic_DNA"/>
</dbReference>
<dbReference type="Pfam" id="PF02777">
    <property type="entry name" value="Sod_Fe_C"/>
    <property type="match status" value="1"/>
</dbReference>
<dbReference type="PIRSF" id="PIRSF000349">
    <property type="entry name" value="SODismutase"/>
    <property type="match status" value="1"/>
</dbReference>
<dbReference type="FunFam" id="3.55.40.20:FF:000001">
    <property type="entry name" value="Superoxide dismutase"/>
    <property type="match status" value="1"/>
</dbReference>
<evidence type="ECO:0000313" key="9">
    <source>
        <dbReference type="EMBL" id="SMC00586.1"/>
    </source>
</evidence>
<dbReference type="SUPFAM" id="SSF54719">
    <property type="entry name" value="Fe,Mn superoxide dismutase (SOD), C-terminal domain"/>
    <property type="match status" value="1"/>
</dbReference>